<keyword evidence="7" id="KW-0833">Ubl conjugation pathway</keyword>
<feature type="domain" description="RING-type" evidence="11">
    <location>
        <begin position="635"/>
        <end position="685"/>
    </location>
</feature>
<dbReference type="InterPro" id="IPR044066">
    <property type="entry name" value="TRIAD_supradom"/>
</dbReference>
<dbReference type="GO" id="GO:0016567">
    <property type="term" value="P:protein ubiquitination"/>
    <property type="evidence" value="ECO:0007669"/>
    <property type="project" value="InterPro"/>
</dbReference>
<dbReference type="AlphaFoldDB" id="A0AAE0Z7D4"/>
<dbReference type="EMBL" id="JAWDGP010004468">
    <property type="protein sequence ID" value="KAK3764137.1"/>
    <property type="molecule type" value="Genomic_DNA"/>
</dbReference>
<dbReference type="InterPro" id="IPR013083">
    <property type="entry name" value="Znf_RING/FYVE/PHD"/>
</dbReference>
<evidence type="ECO:0000256" key="2">
    <source>
        <dbReference type="ARBA" id="ARBA00012251"/>
    </source>
</evidence>
<evidence type="ECO:0000256" key="4">
    <source>
        <dbReference type="ARBA" id="ARBA00022723"/>
    </source>
</evidence>
<dbReference type="GO" id="GO:0061630">
    <property type="term" value="F:ubiquitin protein ligase activity"/>
    <property type="evidence" value="ECO:0007669"/>
    <property type="project" value="UniProtKB-EC"/>
</dbReference>
<evidence type="ECO:0000259" key="12">
    <source>
        <dbReference type="PROSITE" id="PS51873"/>
    </source>
</evidence>
<keyword evidence="4" id="KW-0479">Metal-binding</keyword>
<organism evidence="13 14">
    <name type="scientific">Elysia crispata</name>
    <name type="common">lettuce slug</name>
    <dbReference type="NCBI Taxonomy" id="231223"/>
    <lineage>
        <taxon>Eukaryota</taxon>
        <taxon>Metazoa</taxon>
        <taxon>Spiralia</taxon>
        <taxon>Lophotrochozoa</taxon>
        <taxon>Mollusca</taxon>
        <taxon>Gastropoda</taxon>
        <taxon>Heterobranchia</taxon>
        <taxon>Euthyneura</taxon>
        <taxon>Panpulmonata</taxon>
        <taxon>Sacoglossa</taxon>
        <taxon>Placobranchoidea</taxon>
        <taxon>Plakobranchidae</taxon>
        <taxon>Elysia</taxon>
    </lineage>
</organism>
<evidence type="ECO:0000256" key="7">
    <source>
        <dbReference type="ARBA" id="ARBA00022786"/>
    </source>
</evidence>
<feature type="region of interest" description="Disordered" evidence="10">
    <location>
        <begin position="896"/>
        <end position="916"/>
    </location>
</feature>
<dbReference type="PROSITE" id="PS51873">
    <property type="entry name" value="TRIAD"/>
    <property type="match status" value="1"/>
</dbReference>
<dbReference type="PANTHER" id="PTHR11685">
    <property type="entry name" value="RBR FAMILY RING FINGER AND IBR DOMAIN-CONTAINING"/>
    <property type="match status" value="1"/>
</dbReference>
<dbReference type="EC" id="2.3.2.31" evidence="2"/>
<accession>A0AAE0Z7D4</accession>
<dbReference type="Pfam" id="PF22191">
    <property type="entry name" value="IBR_1"/>
    <property type="match status" value="1"/>
</dbReference>
<comment type="caution">
    <text evidence="13">The sequence shown here is derived from an EMBL/GenBank/DDBJ whole genome shotgun (WGS) entry which is preliminary data.</text>
</comment>
<dbReference type="InterPro" id="IPR002867">
    <property type="entry name" value="IBR_dom"/>
</dbReference>
<comment type="catalytic activity">
    <reaction evidence="1">
        <text>[E2 ubiquitin-conjugating enzyme]-S-ubiquitinyl-L-cysteine + [acceptor protein]-L-lysine = [E2 ubiquitin-conjugating enzyme]-L-cysteine + [acceptor protein]-N(6)-ubiquitinyl-L-lysine.</text>
        <dbReference type="EC" id="2.3.2.31"/>
    </reaction>
</comment>
<reference evidence="13" key="1">
    <citation type="journal article" date="2023" name="G3 (Bethesda)">
        <title>A reference genome for the long-term kleptoplast-retaining sea slug Elysia crispata morphotype clarki.</title>
        <authorList>
            <person name="Eastman K.E."/>
            <person name="Pendleton A.L."/>
            <person name="Shaikh M.A."/>
            <person name="Suttiyut T."/>
            <person name="Ogas R."/>
            <person name="Tomko P."/>
            <person name="Gavelis G."/>
            <person name="Widhalm J.R."/>
            <person name="Wisecaver J.H."/>
        </authorList>
    </citation>
    <scope>NUCLEOTIDE SEQUENCE</scope>
    <source>
        <strain evidence="13">ECLA1</strain>
    </source>
</reference>
<feature type="region of interest" description="Disordered" evidence="10">
    <location>
        <begin position="800"/>
        <end position="823"/>
    </location>
</feature>
<gene>
    <name evidence="13" type="ORF">RRG08_039306</name>
</gene>
<dbReference type="InterPro" id="IPR018957">
    <property type="entry name" value="Znf_C3HC4_RING-type"/>
</dbReference>
<dbReference type="InterPro" id="IPR031127">
    <property type="entry name" value="E3_UB_ligase_RBR"/>
</dbReference>
<evidence type="ECO:0000256" key="6">
    <source>
        <dbReference type="ARBA" id="ARBA00022771"/>
    </source>
</evidence>
<dbReference type="SUPFAM" id="SSF57850">
    <property type="entry name" value="RING/U-box"/>
    <property type="match status" value="3"/>
</dbReference>
<keyword evidence="5" id="KW-0677">Repeat</keyword>
<keyword evidence="3" id="KW-0808">Transferase</keyword>
<feature type="domain" description="RING-type" evidence="12">
    <location>
        <begin position="631"/>
        <end position="875"/>
    </location>
</feature>
<evidence type="ECO:0000256" key="10">
    <source>
        <dbReference type="SAM" id="MobiDB-lite"/>
    </source>
</evidence>
<sequence length="1088" mass="123501">MVYKVCKGGVRSGNTLRGLHTLRTRRYAGQACIIGQSNLSRKQVDCLLEESTEDAIVSDTLKNTDVVLSLNKKQRWSLPATLTHLIRAGRFANSEAMVSVLERHKLKKKANCVGFTCSKQTGLSGQDVQGGILIEGVQGYFSFNINSFDNAESRRKRKKRMAKWKIQLARQKKRKEKKDKRNDMQTVDVMTVAGGRIDSQSGKKPSLNNRPGYTLEVFYPCPQSCSLTFNPKYTDVIMMQNDDGEMEISSNVKSGKKSHRKHRRKCSDVDLSAICTEARYCDDDVEEMWREECEDKFNDYEKIDTFVAANFNDLDSLTEENKDTSNSKEQDRHRLNKNILAGLLDQAERARAQWSSVNFMNRHRRRSGRDGDNLTKKMDSMTLHHRQNNTCDDKPHVFEIERPITLQKPRPARKENSAGASKYSQSKKDPVLSSAPVILSFLEVSPESLRGRFGQLYSEAKCQPRRFCINITDDVVNLLSVYRSVKVSAAFSTFIVFTSKGVYDKGMETYEANFNCAACLDSEKITHTLPHGPTTLDSVINTFAGNLLDLKDSGHLNISQDYVSNSDACADFDPLGELLMEKMNVEVETFFAFERLNWADQVEKIKEINDTDDAKGDFAQGLMALAEYSEKDIFCDICYENVNPTQIDAAPGTQLNECGHLFCDSCWRTHLRTRLREGTFRMTCPGYQCDVKLEPSTLLSILHVTEVIQILRREFEEEIDSCTTAKWCPRPNCGRVIRLRTKSSGPQNEPNEVFNEGKLNFDVTCYCGDKMCFNCLSPAHWPARCEQAQDYLDKVATLKPINESTEEEPNTAPVAKPKRPPPMPLEVEGRLCPRCSKFIQKNGGCSHMVCKCGHSFCWICMAPVSGHPTKCIYDAATLYKYSRRLKVHHVIAQPNSEVEEEEAKKKVTPPSRRQKASMYQRALRQRSNEEKNTSWLKPAEDLAYKICKVAGKDLQFKREVLLQCGVPESQIPDLPKKDEEIQDCDLLRMPLVDHVMRYLKSARKARQALLQVTEYTFVLLQDLPSSLDKRRALKVASDLTAFCSFSLSVLNSGGNQEPRVALRRLADIQTWSIHTLDALMVTVQQLRC</sequence>
<evidence type="ECO:0000313" key="14">
    <source>
        <dbReference type="Proteomes" id="UP001283361"/>
    </source>
</evidence>
<evidence type="ECO:0000256" key="5">
    <source>
        <dbReference type="ARBA" id="ARBA00022737"/>
    </source>
</evidence>
<dbReference type="Pfam" id="PF01485">
    <property type="entry name" value="IBR"/>
    <property type="match status" value="1"/>
</dbReference>
<evidence type="ECO:0000256" key="3">
    <source>
        <dbReference type="ARBA" id="ARBA00022679"/>
    </source>
</evidence>
<dbReference type="Gene3D" id="3.30.40.10">
    <property type="entry name" value="Zinc/RING finger domain, C3HC4 (zinc finger)"/>
    <property type="match status" value="1"/>
</dbReference>
<evidence type="ECO:0000256" key="8">
    <source>
        <dbReference type="ARBA" id="ARBA00022833"/>
    </source>
</evidence>
<dbReference type="Proteomes" id="UP001283361">
    <property type="component" value="Unassembled WGS sequence"/>
</dbReference>
<protein>
    <recommendedName>
        <fullName evidence="2">RBR-type E3 ubiquitin transferase</fullName>
        <ecNumber evidence="2">2.3.2.31</ecNumber>
    </recommendedName>
</protein>
<dbReference type="GO" id="GO:0008270">
    <property type="term" value="F:zinc ion binding"/>
    <property type="evidence" value="ECO:0007669"/>
    <property type="project" value="UniProtKB-KW"/>
</dbReference>
<dbReference type="InterPro" id="IPR001841">
    <property type="entry name" value="Znf_RING"/>
</dbReference>
<evidence type="ECO:0000259" key="11">
    <source>
        <dbReference type="PROSITE" id="PS50089"/>
    </source>
</evidence>
<feature type="region of interest" description="Disordered" evidence="10">
    <location>
        <begin position="405"/>
        <end position="427"/>
    </location>
</feature>
<dbReference type="InterPro" id="IPR017907">
    <property type="entry name" value="Znf_RING_CS"/>
</dbReference>
<keyword evidence="6 9" id="KW-0863">Zinc-finger</keyword>
<evidence type="ECO:0000256" key="1">
    <source>
        <dbReference type="ARBA" id="ARBA00001798"/>
    </source>
</evidence>
<evidence type="ECO:0000256" key="9">
    <source>
        <dbReference type="PROSITE-ProRule" id="PRU00175"/>
    </source>
</evidence>
<proteinExistence type="predicted"/>
<dbReference type="PROSITE" id="PS50089">
    <property type="entry name" value="ZF_RING_2"/>
    <property type="match status" value="1"/>
</dbReference>
<keyword evidence="8" id="KW-0862">Zinc</keyword>
<keyword evidence="14" id="KW-1185">Reference proteome</keyword>
<dbReference type="Gene3D" id="1.20.120.1750">
    <property type="match status" value="1"/>
</dbReference>
<dbReference type="Pfam" id="PF00097">
    <property type="entry name" value="zf-C3HC4"/>
    <property type="match status" value="1"/>
</dbReference>
<dbReference type="SMART" id="SM00647">
    <property type="entry name" value="IBR"/>
    <property type="match status" value="2"/>
</dbReference>
<dbReference type="PROSITE" id="PS00518">
    <property type="entry name" value="ZF_RING_1"/>
    <property type="match status" value="1"/>
</dbReference>
<name>A0AAE0Z7D4_9GAST</name>
<evidence type="ECO:0000313" key="13">
    <source>
        <dbReference type="EMBL" id="KAK3764137.1"/>
    </source>
</evidence>